<dbReference type="AlphaFoldDB" id="A0A2P2IQG3"/>
<feature type="region of interest" description="Disordered" evidence="1">
    <location>
        <begin position="1"/>
        <end position="71"/>
    </location>
</feature>
<keyword evidence="2" id="KW-0808">Transferase</keyword>
<evidence type="ECO:0000256" key="1">
    <source>
        <dbReference type="SAM" id="MobiDB-lite"/>
    </source>
</evidence>
<protein>
    <submittedName>
        <fullName evidence="2">Receptor protein kinase CLAVATA1</fullName>
    </submittedName>
</protein>
<reference evidence="2" key="1">
    <citation type="submission" date="2018-02" db="EMBL/GenBank/DDBJ databases">
        <title>Rhizophora mucronata_Transcriptome.</title>
        <authorList>
            <person name="Meera S.P."/>
            <person name="Sreeshan A."/>
            <person name="Augustine A."/>
        </authorList>
    </citation>
    <scope>NUCLEOTIDE SEQUENCE</scope>
    <source>
        <tissue evidence="2">Leaf</tissue>
    </source>
</reference>
<keyword evidence="2" id="KW-0418">Kinase</keyword>
<dbReference type="GO" id="GO:0016301">
    <property type="term" value="F:kinase activity"/>
    <property type="evidence" value="ECO:0007669"/>
    <property type="project" value="UniProtKB-KW"/>
</dbReference>
<sequence>MQLLENDIEVREERRQRKVGKGPESCELERSTELTRPVTGSQETPCQLHGVSSRSFHVERAPSGSERPSFTRWRKRPSWFSERVVAARERTRSETNTEIIVLDREGT</sequence>
<organism evidence="2">
    <name type="scientific">Rhizophora mucronata</name>
    <name type="common">Asiatic mangrove</name>
    <dbReference type="NCBI Taxonomy" id="61149"/>
    <lineage>
        <taxon>Eukaryota</taxon>
        <taxon>Viridiplantae</taxon>
        <taxon>Streptophyta</taxon>
        <taxon>Embryophyta</taxon>
        <taxon>Tracheophyta</taxon>
        <taxon>Spermatophyta</taxon>
        <taxon>Magnoliopsida</taxon>
        <taxon>eudicotyledons</taxon>
        <taxon>Gunneridae</taxon>
        <taxon>Pentapetalae</taxon>
        <taxon>rosids</taxon>
        <taxon>fabids</taxon>
        <taxon>Malpighiales</taxon>
        <taxon>Rhizophoraceae</taxon>
        <taxon>Rhizophora</taxon>
    </lineage>
</organism>
<keyword evidence="2" id="KW-0675">Receptor</keyword>
<accession>A0A2P2IQG3</accession>
<name>A0A2P2IQG3_RHIMU</name>
<proteinExistence type="predicted"/>
<evidence type="ECO:0000313" key="2">
    <source>
        <dbReference type="EMBL" id="MBW83430.1"/>
    </source>
</evidence>
<feature type="compositionally biased region" description="Polar residues" evidence="1">
    <location>
        <begin position="38"/>
        <end position="55"/>
    </location>
</feature>
<dbReference type="EMBL" id="GGEC01002947">
    <property type="protein sequence ID" value="MBW83430.1"/>
    <property type="molecule type" value="Transcribed_RNA"/>
</dbReference>